<keyword evidence="3" id="KW-1185">Reference proteome</keyword>
<keyword evidence="1" id="KW-0732">Signal</keyword>
<sequence length="117" mass="12169" precursor="true">MKTKLTVVVLAFACVAALGASNASAQGYGHGMFYHSEAGARGAAGHYTYGDYYSNHRHARGHVGVRSPALNTSPFGYRVNAARVLSTNATPASGHRFGDLYPGMVLPDGAVVVSVGK</sequence>
<dbReference type="AlphaFoldDB" id="A0A517LVZ2"/>
<protein>
    <submittedName>
        <fullName evidence="2">Uncharacterized protein</fullName>
    </submittedName>
</protein>
<dbReference type="RefSeq" id="WP_145342743.1">
    <property type="nucleotide sequence ID" value="NZ_CP036261.1"/>
</dbReference>
<gene>
    <name evidence="2" type="ORF">EC9_09670</name>
</gene>
<accession>A0A517LVZ2</accession>
<proteinExistence type="predicted"/>
<dbReference type="OrthoDB" id="9856853at2"/>
<dbReference type="KEGG" id="ruv:EC9_09670"/>
<reference evidence="2 3" key="1">
    <citation type="submission" date="2019-02" db="EMBL/GenBank/DDBJ databases">
        <title>Deep-cultivation of Planctomycetes and their phenomic and genomic characterization uncovers novel biology.</title>
        <authorList>
            <person name="Wiegand S."/>
            <person name="Jogler M."/>
            <person name="Boedeker C."/>
            <person name="Pinto D."/>
            <person name="Vollmers J."/>
            <person name="Rivas-Marin E."/>
            <person name="Kohn T."/>
            <person name="Peeters S.H."/>
            <person name="Heuer A."/>
            <person name="Rast P."/>
            <person name="Oberbeckmann S."/>
            <person name="Bunk B."/>
            <person name="Jeske O."/>
            <person name="Meyerdierks A."/>
            <person name="Storesund J.E."/>
            <person name="Kallscheuer N."/>
            <person name="Luecker S."/>
            <person name="Lage O.M."/>
            <person name="Pohl T."/>
            <person name="Merkel B.J."/>
            <person name="Hornburger P."/>
            <person name="Mueller R.-W."/>
            <person name="Bruemmer F."/>
            <person name="Labrenz M."/>
            <person name="Spormann A.M."/>
            <person name="Op den Camp H."/>
            <person name="Overmann J."/>
            <person name="Amann R."/>
            <person name="Jetten M.S.M."/>
            <person name="Mascher T."/>
            <person name="Medema M.H."/>
            <person name="Devos D.P."/>
            <person name="Kaster A.-K."/>
            <person name="Ovreas L."/>
            <person name="Rohde M."/>
            <person name="Galperin M.Y."/>
            <person name="Jogler C."/>
        </authorList>
    </citation>
    <scope>NUCLEOTIDE SEQUENCE [LARGE SCALE GENOMIC DNA]</scope>
    <source>
        <strain evidence="2 3">EC9</strain>
    </source>
</reference>
<feature type="signal peptide" evidence="1">
    <location>
        <begin position="1"/>
        <end position="25"/>
    </location>
</feature>
<evidence type="ECO:0000313" key="3">
    <source>
        <dbReference type="Proteomes" id="UP000319557"/>
    </source>
</evidence>
<evidence type="ECO:0000313" key="2">
    <source>
        <dbReference type="EMBL" id="QDS86793.1"/>
    </source>
</evidence>
<feature type="chain" id="PRO_5021720617" evidence="1">
    <location>
        <begin position="26"/>
        <end position="117"/>
    </location>
</feature>
<dbReference type="EMBL" id="CP036261">
    <property type="protein sequence ID" value="QDS86793.1"/>
    <property type="molecule type" value="Genomic_DNA"/>
</dbReference>
<organism evidence="2 3">
    <name type="scientific">Rosistilla ulvae</name>
    <dbReference type="NCBI Taxonomy" id="1930277"/>
    <lineage>
        <taxon>Bacteria</taxon>
        <taxon>Pseudomonadati</taxon>
        <taxon>Planctomycetota</taxon>
        <taxon>Planctomycetia</taxon>
        <taxon>Pirellulales</taxon>
        <taxon>Pirellulaceae</taxon>
        <taxon>Rosistilla</taxon>
    </lineage>
</organism>
<name>A0A517LVZ2_9BACT</name>
<evidence type="ECO:0000256" key="1">
    <source>
        <dbReference type="SAM" id="SignalP"/>
    </source>
</evidence>
<dbReference type="Proteomes" id="UP000319557">
    <property type="component" value="Chromosome"/>
</dbReference>